<sequence>MDASVPPPPTVPEAWLPNKLRKRQGLLDHTDVPARQKVPFIHWGYRPPPAGPWDLIRSIFRIHNETGNIWSHLIGAGYFAWVGVDAALGFSRATSFEQQESSAWQSHEYDTSVRSDSVGDGAFDLVPRYCASLQHDADVVFLQGSQHPHRALLIFRKDPNDGSSTVFLGLIAPWHGMFRSTASKPRSPKCVGGPAAQVIQMLPLLFLELRIARYTQQQRALAHEDPTHAAQVVSRSGSDAGDVWHQGHVTMAHGTIRFSSESNPWGSSLNFSIWGLKVLLLHGCFMTLRVCVPQLEKASLALDGGRDRVVQSPRHDCGGRSAAWLHSGFRFKWKVESVTEHMDVLCLVVLAGIGALLTEVFEYDTPYLLLEHTIFTASSYIEVVGFVPAVWMVHQSAKKNDDAAPIDRVTRTGGVDLQRQAIFFFVSSLRQCFHEVVGGKSHATALWIFILVVASAYCCVCSVVFHLCSCTHVGVRDCTYKMDLTGIVVLIAASYFTGIALGYRCYPALRSFYLAYAALISVALAVSRRDWLHLASAAGFGLGFVGQRVRASNIGKQTVIHTVGGKEVAIPGSNPDTMVAHALDKTVYPAQWPYTARDFFRLDGSDDAEFYAEPKLVKHLEDQTLAALTRFYAAVFPKDQAFDALDICSSWISHYPKEPKPNRLAITGMNAEELKRNVQATDWTVQDLNATPKLPYGDAEFDVVTNTVSVDYLTKPLEVFTEIGRVLRPGGLAIVAFSNRCFLSKLVAIWSVGDPDDRAEVAASYFHFAGCFGDPEVVDLSPLLKPELVKDLAQHMVLCVVLGLVPAVHFLCAATGKQVASHDGLPASMSLSLQEEWSPELLNELQRACAQAALIFSQSHASVSFRSCRCLHGLFSLHAGCSIQLKLRALARQVMAVVGENHPTPITLDLKSPPVDVNAPLDARDIELVQQTFARVAMLGSNTIGRILFMNIFKIAPGAVELFPFAKGDAHMWRPGSPLEVHALKVVETVATAVSLLKDLDTLVPVLQSLGLKHVGYGVEKAHYDVVGQALIATLEVALSRHFTEPVKNAYLKVWTIVRDTMISDNYAVPVLESGSLDYEDVQNALQTAPGSHFAWPTDWPQSSRSDSGLRWGGWAQEARFRLMGRQPEEGTRLPKPDLLSDGAMALPMSTMTSGKRRTYPNRSTFQAHVCCVMDPLQVPHVLESLQKSPQFKSVRSWPYAYRIVSPFDGEVHMESDDDHDPGAGGKMLGLLKRMGLENLLLIISHWDSGSSNRLGAELFKCVTEQCKDLLKELQEAVRASFPPEELLIAGRSTEQEDAPALEDGQTPGSGTESMFGSDTYGETFSDPFQVPDPPSTSRHVDLRAIGATPPPELMYASRGVCIQQNRRMWPSPPKRLHPSGHASRDSMGFLVQSACRKGGEQNPTHDFGAAVGPKTSNRGDGLPMGSVKSKRDQAYTFITEGDIPEVVDFNGLSNEELEKLCSQLQSDRDGLDSQLLGLAHYEDVLKPQVEKTKSESKAKGHSKRQRKCPRRGVSDANTEAACVLPYLLLMFGSYGAGACFYFARWPECCWPGYFDIIGHSHQEMVSVQTGCYHKMLQASSR</sequence>
<dbReference type="InterPro" id="IPR001498">
    <property type="entry name" value="Impact_N"/>
</dbReference>
<keyword evidence="5" id="KW-0862">Zinc</keyword>
<feature type="compositionally biased region" description="Basic and acidic residues" evidence="6">
    <location>
        <begin position="1490"/>
        <end position="1499"/>
    </location>
</feature>
<dbReference type="Pfam" id="PF00042">
    <property type="entry name" value="Globin"/>
    <property type="match status" value="1"/>
</dbReference>
<dbReference type="InterPro" id="IPR029063">
    <property type="entry name" value="SAM-dependent_MTases_sf"/>
</dbReference>
<feature type="compositionally biased region" description="Basic residues" evidence="6">
    <location>
        <begin position="1500"/>
        <end position="1511"/>
    </location>
</feature>
<dbReference type="InterPro" id="IPR012292">
    <property type="entry name" value="Globin/Proto"/>
</dbReference>
<evidence type="ECO:0000256" key="4">
    <source>
        <dbReference type="ARBA" id="ARBA00023136"/>
    </source>
</evidence>
<feature type="region of interest" description="Disordered" evidence="6">
    <location>
        <begin position="1490"/>
        <end position="1512"/>
    </location>
</feature>
<dbReference type="GO" id="GO:0016020">
    <property type="term" value="C:membrane"/>
    <property type="evidence" value="ECO:0007669"/>
    <property type="project" value="UniProtKB-SubCell"/>
</dbReference>
<dbReference type="InterPro" id="IPR000971">
    <property type="entry name" value="Globin"/>
</dbReference>
<dbReference type="PANTHER" id="PTHR43036:SF1">
    <property type="entry name" value="S-ADENOSYL-L-METHIONINE-DEPENDENT METHYLTRANSFERASES SUPERFAMILY PROTEIN"/>
    <property type="match status" value="1"/>
</dbReference>
<evidence type="ECO:0000256" key="1">
    <source>
        <dbReference type="ARBA" id="ARBA00004141"/>
    </source>
</evidence>
<dbReference type="Proteomes" id="UP000601435">
    <property type="component" value="Unassembled WGS sequence"/>
</dbReference>
<dbReference type="Pfam" id="PF08241">
    <property type="entry name" value="Methyltransf_11"/>
    <property type="match status" value="1"/>
</dbReference>
<dbReference type="Pfam" id="PF03006">
    <property type="entry name" value="HlyIII"/>
    <property type="match status" value="2"/>
</dbReference>
<evidence type="ECO:0000259" key="8">
    <source>
        <dbReference type="PROSITE" id="PS01033"/>
    </source>
</evidence>
<feature type="region of interest" description="Disordered" evidence="6">
    <location>
        <begin position="1398"/>
        <end position="1429"/>
    </location>
</feature>
<evidence type="ECO:0000256" key="7">
    <source>
        <dbReference type="SAM" id="Phobius"/>
    </source>
</evidence>
<comment type="caution">
    <text evidence="9">The sequence shown here is derived from an EMBL/GenBank/DDBJ whole genome shotgun (WGS) entry which is preliminary data.</text>
</comment>
<dbReference type="SUPFAM" id="SSF54211">
    <property type="entry name" value="Ribosomal protein S5 domain 2-like"/>
    <property type="match status" value="1"/>
</dbReference>
<dbReference type="GO" id="GO:0019825">
    <property type="term" value="F:oxygen binding"/>
    <property type="evidence" value="ECO:0007669"/>
    <property type="project" value="InterPro"/>
</dbReference>
<dbReference type="Gene3D" id="3.40.50.150">
    <property type="entry name" value="Vaccinia Virus protein VP39"/>
    <property type="match status" value="1"/>
</dbReference>
<dbReference type="EMBL" id="CAJNJA010019609">
    <property type="protein sequence ID" value="CAE7447744.1"/>
    <property type="molecule type" value="Genomic_DNA"/>
</dbReference>
<dbReference type="SUPFAM" id="SSF46458">
    <property type="entry name" value="Globin-like"/>
    <property type="match status" value="1"/>
</dbReference>
<evidence type="ECO:0000256" key="2">
    <source>
        <dbReference type="ARBA" id="ARBA00022692"/>
    </source>
</evidence>
<dbReference type="InterPro" id="IPR004254">
    <property type="entry name" value="AdipoR/HlyIII-related"/>
</dbReference>
<dbReference type="SUPFAM" id="SSF53335">
    <property type="entry name" value="S-adenosyl-L-methionine-dependent methyltransferases"/>
    <property type="match status" value="1"/>
</dbReference>
<evidence type="ECO:0000313" key="10">
    <source>
        <dbReference type="Proteomes" id="UP000601435"/>
    </source>
</evidence>
<feature type="compositionally biased region" description="Polar residues" evidence="6">
    <location>
        <begin position="1307"/>
        <end position="1321"/>
    </location>
</feature>
<evidence type="ECO:0000256" key="5">
    <source>
        <dbReference type="PIRSR" id="PIRSR604254-1"/>
    </source>
</evidence>
<comment type="subcellular location">
    <subcellularLocation>
        <location evidence="1">Membrane</location>
        <topology evidence="1">Multi-pass membrane protein</topology>
    </subcellularLocation>
</comment>
<evidence type="ECO:0000313" key="9">
    <source>
        <dbReference type="EMBL" id="CAE7447744.1"/>
    </source>
</evidence>
<dbReference type="Gene3D" id="3.30.230.30">
    <property type="entry name" value="Impact, N-terminal domain"/>
    <property type="match status" value="1"/>
</dbReference>
<keyword evidence="3 7" id="KW-1133">Transmembrane helix</keyword>
<accession>A0A812RQH3</accession>
<dbReference type="GO" id="GO:0008757">
    <property type="term" value="F:S-adenosylmethionine-dependent methyltransferase activity"/>
    <property type="evidence" value="ECO:0007669"/>
    <property type="project" value="InterPro"/>
</dbReference>
<feature type="binding site" evidence="5">
    <location>
        <position position="466"/>
    </location>
    <ligand>
        <name>Zn(2+)</name>
        <dbReference type="ChEBI" id="CHEBI:29105"/>
    </ligand>
</feature>
<protein>
    <submittedName>
        <fullName evidence="9">Ngb2 protein</fullName>
    </submittedName>
</protein>
<keyword evidence="5" id="KW-0479">Metal-binding</keyword>
<feature type="transmembrane region" description="Helical" evidence="7">
    <location>
        <begin position="445"/>
        <end position="468"/>
    </location>
</feature>
<feature type="domain" description="Globin" evidence="8">
    <location>
        <begin position="920"/>
        <end position="1067"/>
    </location>
</feature>
<feature type="transmembrane region" description="Helical" evidence="7">
    <location>
        <begin position="480"/>
        <end position="503"/>
    </location>
</feature>
<keyword evidence="4 7" id="KW-0472">Membrane</keyword>
<dbReference type="Pfam" id="PF01205">
    <property type="entry name" value="Impact_N"/>
    <property type="match status" value="1"/>
</dbReference>
<dbReference type="GO" id="GO:0020037">
    <property type="term" value="F:heme binding"/>
    <property type="evidence" value="ECO:0007669"/>
    <property type="project" value="InterPro"/>
</dbReference>
<dbReference type="Gene3D" id="1.10.490.10">
    <property type="entry name" value="Globins"/>
    <property type="match status" value="1"/>
</dbReference>
<evidence type="ECO:0000256" key="3">
    <source>
        <dbReference type="ARBA" id="ARBA00022989"/>
    </source>
</evidence>
<feature type="region of interest" description="Disordered" evidence="6">
    <location>
        <begin position="1292"/>
        <end position="1321"/>
    </location>
</feature>
<dbReference type="GO" id="GO:0046872">
    <property type="term" value="F:metal ion binding"/>
    <property type="evidence" value="ECO:0007669"/>
    <property type="project" value="UniProtKB-KW"/>
</dbReference>
<reference evidence="9" key="1">
    <citation type="submission" date="2021-02" db="EMBL/GenBank/DDBJ databases">
        <authorList>
            <person name="Dougan E. K."/>
            <person name="Rhodes N."/>
            <person name="Thang M."/>
            <person name="Chan C."/>
        </authorList>
    </citation>
    <scope>NUCLEOTIDE SEQUENCE</scope>
</reference>
<proteinExistence type="predicted"/>
<keyword evidence="2 7" id="KW-0812">Transmembrane</keyword>
<evidence type="ECO:0000256" key="6">
    <source>
        <dbReference type="SAM" id="MobiDB-lite"/>
    </source>
</evidence>
<keyword evidence="10" id="KW-1185">Reference proteome</keyword>
<dbReference type="InterPro" id="IPR036956">
    <property type="entry name" value="Impact_N_sf"/>
</dbReference>
<dbReference type="OrthoDB" id="529367at2759"/>
<dbReference type="InterPro" id="IPR013216">
    <property type="entry name" value="Methyltransf_11"/>
</dbReference>
<dbReference type="PROSITE" id="PS01033">
    <property type="entry name" value="GLOBIN"/>
    <property type="match status" value="1"/>
</dbReference>
<name>A0A812RQH3_9DINO</name>
<dbReference type="InterPro" id="IPR009050">
    <property type="entry name" value="Globin-like_sf"/>
</dbReference>
<dbReference type="PANTHER" id="PTHR43036">
    <property type="entry name" value="OSJNBB0011N17.9 PROTEIN"/>
    <property type="match status" value="1"/>
</dbReference>
<dbReference type="InterPro" id="IPR020568">
    <property type="entry name" value="Ribosomal_Su5_D2-typ_SF"/>
</dbReference>
<organism evidence="9 10">
    <name type="scientific">Symbiodinium necroappetens</name>
    <dbReference type="NCBI Taxonomy" id="1628268"/>
    <lineage>
        <taxon>Eukaryota</taxon>
        <taxon>Sar</taxon>
        <taxon>Alveolata</taxon>
        <taxon>Dinophyceae</taxon>
        <taxon>Suessiales</taxon>
        <taxon>Symbiodiniaceae</taxon>
        <taxon>Symbiodinium</taxon>
    </lineage>
</organism>
<gene>
    <name evidence="9" type="primary">ngb2</name>
    <name evidence="9" type="ORF">SNEC2469_LOCUS12372</name>
</gene>